<evidence type="ECO:0000259" key="1">
    <source>
        <dbReference type="Pfam" id="PF12680"/>
    </source>
</evidence>
<dbReference type="InterPro" id="IPR037401">
    <property type="entry name" value="SnoaL-like"/>
</dbReference>
<accession>A0A255GFM6</accession>
<name>A0A255GFM6_9ACTN</name>
<feature type="domain" description="SnoaL-like" evidence="1">
    <location>
        <begin position="5"/>
        <end position="104"/>
    </location>
</feature>
<organism evidence="2 3">
    <name type="scientific">Enemella evansiae</name>
    <dbReference type="NCBI Taxonomy" id="2016499"/>
    <lineage>
        <taxon>Bacteria</taxon>
        <taxon>Bacillati</taxon>
        <taxon>Actinomycetota</taxon>
        <taxon>Actinomycetes</taxon>
        <taxon>Propionibacteriales</taxon>
        <taxon>Propionibacteriaceae</taxon>
        <taxon>Enemella</taxon>
    </lineage>
</organism>
<dbReference type="EMBL" id="NMVO01000012">
    <property type="protein sequence ID" value="OYO14649.1"/>
    <property type="molecule type" value="Genomic_DNA"/>
</dbReference>
<dbReference type="Gene3D" id="3.10.450.50">
    <property type="match status" value="1"/>
</dbReference>
<sequence>METVVTDYLATWNAQGEERSGLLARHFAEDVTYTDPLAVSTGRDQLGAVIGAVQQQFPGMSLRPHGTPDGHHDQVRFQWALGPAEGEPVVIGFDVLVVDSQGLISDVRGFLDKVPG</sequence>
<dbReference type="Proteomes" id="UP000215896">
    <property type="component" value="Unassembled WGS sequence"/>
</dbReference>
<protein>
    <submittedName>
        <fullName evidence="2">Polyketide cyclase</fullName>
    </submittedName>
</protein>
<keyword evidence="3" id="KW-1185">Reference proteome</keyword>
<reference evidence="2 3" key="1">
    <citation type="submission" date="2017-07" db="EMBL/GenBank/DDBJ databases">
        <title>Draft whole genome sequences of clinical Proprionibacteriaceae strains.</title>
        <authorList>
            <person name="Bernier A.-M."/>
            <person name="Bernard K."/>
            <person name="Domingo M.-C."/>
        </authorList>
    </citation>
    <scope>NUCLEOTIDE SEQUENCE [LARGE SCALE GENOMIC DNA]</scope>
    <source>
        <strain evidence="2 3">NML 030167</strain>
    </source>
</reference>
<dbReference type="OrthoDB" id="9808719at2"/>
<dbReference type="InterPro" id="IPR032710">
    <property type="entry name" value="NTF2-like_dom_sf"/>
</dbReference>
<gene>
    <name evidence="2" type="ORF">CGZ94_08740</name>
</gene>
<proteinExistence type="predicted"/>
<dbReference type="AlphaFoldDB" id="A0A255GFM6"/>
<evidence type="ECO:0000313" key="3">
    <source>
        <dbReference type="Proteomes" id="UP000215896"/>
    </source>
</evidence>
<comment type="caution">
    <text evidence="2">The sequence shown here is derived from an EMBL/GenBank/DDBJ whole genome shotgun (WGS) entry which is preliminary data.</text>
</comment>
<dbReference type="Pfam" id="PF12680">
    <property type="entry name" value="SnoaL_2"/>
    <property type="match status" value="1"/>
</dbReference>
<evidence type="ECO:0000313" key="2">
    <source>
        <dbReference type="EMBL" id="OYO14649.1"/>
    </source>
</evidence>
<dbReference type="RefSeq" id="WP_094405361.1">
    <property type="nucleotide sequence ID" value="NZ_NMVO01000012.1"/>
</dbReference>
<dbReference type="SUPFAM" id="SSF54427">
    <property type="entry name" value="NTF2-like"/>
    <property type="match status" value="1"/>
</dbReference>